<keyword evidence="10" id="KW-0119">Carbohydrate metabolism</keyword>
<evidence type="ECO:0000256" key="14">
    <source>
        <dbReference type="RuleBase" id="RU004453"/>
    </source>
</evidence>
<reference evidence="17 18" key="1">
    <citation type="submission" date="2013-12" db="EMBL/GenBank/DDBJ databases">
        <title>The Genome Sequence of Candida albicans P78048.</title>
        <authorList>
            <consortium name="The Broad Institute Genome Sequencing Platform"/>
            <consortium name="The Broad Institute Genome Sequencing Center for Infectious Disease"/>
            <person name="Cuomo C."/>
            <person name="Bennett R."/>
            <person name="Hirakawa M."/>
            <person name="Noverr M."/>
            <person name="Mitchell A."/>
            <person name="Young S.K."/>
            <person name="Zeng Q."/>
            <person name="Gargeya S."/>
            <person name="Fitzgerald M."/>
            <person name="Abouelleil A."/>
            <person name="Alvarado L."/>
            <person name="Berlin A.M."/>
            <person name="Chapman S.B."/>
            <person name="Dewar J."/>
            <person name="Goldberg J."/>
            <person name="Griggs A."/>
            <person name="Gujja S."/>
            <person name="Hansen M."/>
            <person name="Howarth C."/>
            <person name="Imamovic A."/>
            <person name="Larimer J."/>
            <person name="McCowan C."/>
            <person name="Murphy C."/>
            <person name="Pearson M."/>
            <person name="Priest M."/>
            <person name="Roberts A."/>
            <person name="Saif S."/>
            <person name="Shea T."/>
            <person name="Sykes S."/>
            <person name="Wortman J."/>
            <person name="Nusbaum C."/>
            <person name="Birren B."/>
        </authorList>
    </citation>
    <scope>NUCLEOTIDE SEQUENCE [LARGE SCALE GENOMIC DNA]</scope>
    <source>
        <strain evidence="17 18">P78048</strain>
    </source>
</reference>
<dbReference type="InterPro" id="IPR001579">
    <property type="entry name" value="Glyco_hydro_18_chit_AS"/>
</dbReference>
<evidence type="ECO:0000256" key="8">
    <source>
        <dbReference type="ARBA" id="ARBA00023024"/>
    </source>
</evidence>
<evidence type="ECO:0000256" key="1">
    <source>
        <dbReference type="ARBA" id="ARBA00000822"/>
    </source>
</evidence>
<dbReference type="GO" id="GO:0005576">
    <property type="term" value="C:extracellular region"/>
    <property type="evidence" value="ECO:0007669"/>
    <property type="project" value="UniProtKB-SubCell"/>
</dbReference>
<dbReference type="PROSITE" id="PS01095">
    <property type="entry name" value="GH18_1"/>
    <property type="match status" value="1"/>
</dbReference>
<dbReference type="GO" id="GO:0006032">
    <property type="term" value="P:chitin catabolic process"/>
    <property type="evidence" value="ECO:0007669"/>
    <property type="project" value="UniProtKB-KW"/>
</dbReference>
<keyword evidence="7 13" id="KW-0378">Hydrolase</keyword>
<dbReference type="Proteomes" id="UP000030161">
    <property type="component" value="Unassembled WGS sequence"/>
</dbReference>
<feature type="signal peptide" evidence="15">
    <location>
        <begin position="1"/>
        <end position="17"/>
    </location>
</feature>
<proteinExistence type="inferred from homology"/>
<protein>
    <recommendedName>
        <fullName evidence="3">chitinase</fullName>
        <ecNumber evidence="3">3.2.1.14</ecNumber>
    </recommendedName>
</protein>
<keyword evidence="9" id="KW-0325">Glycoprotein</keyword>
<dbReference type="GO" id="GO:0000272">
    <property type="term" value="P:polysaccharide catabolic process"/>
    <property type="evidence" value="ECO:0007669"/>
    <property type="project" value="UniProtKB-KW"/>
</dbReference>
<evidence type="ECO:0000256" key="10">
    <source>
        <dbReference type="ARBA" id="ARBA00023277"/>
    </source>
</evidence>
<evidence type="ECO:0000256" key="15">
    <source>
        <dbReference type="SAM" id="SignalP"/>
    </source>
</evidence>
<evidence type="ECO:0000256" key="12">
    <source>
        <dbReference type="ARBA" id="ARBA00023326"/>
    </source>
</evidence>
<dbReference type="Pfam" id="PF00704">
    <property type="entry name" value="Glyco_hydro_18"/>
    <property type="match status" value="1"/>
</dbReference>
<evidence type="ECO:0000259" key="16">
    <source>
        <dbReference type="PROSITE" id="PS51910"/>
    </source>
</evidence>
<keyword evidence="5" id="KW-0147">Chitin-binding</keyword>
<comment type="catalytic activity">
    <reaction evidence="1">
        <text>Random endo-hydrolysis of N-acetyl-beta-D-glucosaminide (1-&gt;4)-beta-linkages in chitin and chitodextrins.</text>
        <dbReference type="EC" id="3.2.1.14"/>
    </reaction>
</comment>
<feature type="domain" description="GH18" evidence="16">
    <location>
        <begin position="18"/>
        <end position="291"/>
    </location>
</feature>
<evidence type="ECO:0000313" key="17">
    <source>
        <dbReference type="EMBL" id="KGR04272.1"/>
    </source>
</evidence>
<dbReference type="EMBL" id="AJIX01000042">
    <property type="protein sequence ID" value="KGR04272.1"/>
    <property type="molecule type" value="Genomic_DNA"/>
</dbReference>
<name>A0AB34PL66_CANAX</name>
<dbReference type="SUPFAM" id="SSF51445">
    <property type="entry name" value="(Trans)glycosidases"/>
    <property type="match status" value="1"/>
</dbReference>
<dbReference type="GO" id="GO:0008061">
    <property type="term" value="F:chitin binding"/>
    <property type="evidence" value="ECO:0007669"/>
    <property type="project" value="UniProtKB-KW"/>
</dbReference>
<gene>
    <name evidence="17" type="ORF">MG3_05397</name>
</gene>
<keyword evidence="8" id="KW-0146">Chitin degradation</keyword>
<sequence>MILNLIILLAISIVASASNIAAYWGQNAGGDQQTLGDYCSSSPASIIILSFLDGFPNLSLNFANQCSGTFSSGLAHCSQIGSDIKSCQQQGKTILLSLGGATGNYGFSSDSEAVQFAGTLWNKFGGGKDSERPFDDAIVDGFDFDIENKDQTGYAALATQLRKYFSTRTKSYYLSAAPQCPYPDESVGDLMSQVDLDFAFIQFYNNYCSLNQQFNWNSWSNYARGKSIKLYLGLPGSSSSAGSGFVGLSTVQKVVASIKGDSSFGGISIWDISSAENGGYLNQLHQALSGSGSPAAPSNSYQPNTPLTRTYGGSTATASAYISVGFTAGATHGSTTTNDLLAWIDSLFGSSQSSVQQYATPVQSVTATPQPVAATTTSAPKPTASAFNWFGWFDGTTTSTTLQTVYSTVPADQTVYVTLTTTVGSQMLQSLFDKRDVIAEAKSTNLQICWLLFIPLLALICS</sequence>
<dbReference type="AlphaFoldDB" id="A0AB34PL66"/>
<keyword evidence="4" id="KW-0964">Secreted</keyword>
<dbReference type="InterPro" id="IPR050542">
    <property type="entry name" value="Glycosyl_Hydrlase18_Chitinase"/>
</dbReference>
<dbReference type="PROSITE" id="PS51910">
    <property type="entry name" value="GH18_2"/>
    <property type="match status" value="1"/>
</dbReference>
<evidence type="ECO:0000256" key="2">
    <source>
        <dbReference type="ARBA" id="ARBA00004613"/>
    </source>
</evidence>
<dbReference type="InterPro" id="IPR045321">
    <property type="entry name" value="Cts1-like"/>
</dbReference>
<comment type="similarity">
    <text evidence="14">Belongs to the glycosyl hydrolase 18 family.</text>
</comment>
<dbReference type="PANTHER" id="PTHR45708">
    <property type="entry name" value="ENDOCHITINASE"/>
    <property type="match status" value="1"/>
</dbReference>
<dbReference type="CDD" id="cd02877">
    <property type="entry name" value="GH18_hevamine_XipI_class_III"/>
    <property type="match status" value="1"/>
</dbReference>
<comment type="caution">
    <text evidence="17">The sequence shown here is derived from an EMBL/GenBank/DDBJ whole genome shotgun (WGS) entry which is preliminary data.</text>
</comment>
<feature type="chain" id="PRO_5044217624" description="chitinase" evidence="15">
    <location>
        <begin position="18"/>
        <end position="462"/>
    </location>
</feature>
<evidence type="ECO:0000313" key="18">
    <source>
        <dbReference type="Proteomes" id="UP000030161"/>
    </source>
</evidence>
<comment type="subcellular location">
    <subcellularLocation>
        <location evidence="2">Secreted</location>
    </subcellularLocation>
</comment>
<dbReference type="InterPro" id="IPR017853">
    <property type="entry name" value="GH"/>
</dbReference>
<evidence type="ECO:0000256" key="5">
    <source>
        <dbReference type="ARBA" id="ARBA00022669"/>
    </source>
</evidence>
<accession>A0AB34PL66</accession>
<evidence type="ECO:0000256" key="13">
    <source>
        <dbReference type="RuleBase" id="RU000489"/>
    </source>
</evidence>
<keyword evidence="12" id="KW-0624">Polysaccharide degradation</keyword>
<keyword evidence="11 13" id="KW-0326">Glycosidase</keyword>
<organism evidence="17 18">
    <name type="scientific">Candida albicans P78048</name>
    <dbReference type="NCBI Taxonomy" id="1094989"/>
    <lineage>
        <taxon>Eukaryota</taxon>
        <taxon>Fungi</taxon>
        <taxon>Dikarya</taxon>
        <taxon>Ascomycota</taxon>
        <taxon>Saccharomycotina</taxon>
        <taxon>Pichiomycetes</taxon>
        <taxon>Debaryomycetaceae</taxon>
        <taxon>Candida/Lodderomyces clade</taxon>
        <taxon>Candida</taxon>
    </lineage>
</organism>
<evidence type="ECO:0000256" key="9">
    <source>
        <dbReference type="ARBA" id="ARBA00023180"/>
    </source>
</evidence>
<evidence type="ECO:0000256" key="4">
    <source>
        <dbReference type="ARBA" id="ARBA00022525"/>
    </source>
</evidence>
<evidence type="ECO:0000256" key="11">
    <source>
        <dbReference type="ARBA" id="ARBA00023295"/>
    </source>
</evidence>
<dbReference type="Gene3D" id="3.20.20.80">
    <property type="entry name" value="Glycosidases"/>
    <property type="match status" value="1"/>
</dbReference>
<dbReference type="FunFam" id="3.20.20.80:FF:000125">
    <property type="entry name" value="CTS1p Endochitinase"/>
    <property type="match status" value="1"/>
</dbReference>
<dbReference type="PANTHER" id="PTHR45708:SF49">
    <property type="entry name" value="ENDOCHITINASE"/>
    <property type="match status" value="1"/>
</dbReference>
<dbReference type="InterPro" id="IPR001223">
    <property type="entry name" value="Glyco_hydro18_cat"/>
</dbReference>
<dbReference type="EC" id="3.2.1.14" evidence="3"/>
<evidence type="ECO:0000256" key="6">
    <source>
        <dbReference type="ARBA" id="ARBA00022729"/>
    </source>
</evidence>
<evidence type="ECO:0000256" key="7">
    <source>
        <dbReference type="ARBA" id="ARBA00022801"/>
    </source>
</evidence>
<keyword evidence="6 15" id="KW-0732">Signal</keyword>
<evidence type="ECO:0000256" key="3">
    <source>
        <dbReference type="ARBA" id="ARBA00012729"/>
    </source>
</evidence>
<dbReference type="GO" id="GO:0008843">
    <property type="term" value="F:endochitinase activity"/>
    <property type="evidence" value="ECO:0007669"/>
    <property type="project" value="UniProtKB-EC"/>
</dbReference>